<dbReference type="HOGENOM" id="CLU_488476_0_0_1"/>
<gene>
    <name evidence="1" type="ORF">SCHCODRAFT_258919</name>
</gene>
<protein>
    <submittedName>
        <fullName evidence="1">Uncharacterized protein</fullName>
    </submittedName>
</protein>
<dbReference type="STRING" id="578458.D8QLD5"/>
<accession>D8QLD5</accession>
<dbReference type="Proteomes" id="UP000007431">
    <property type="component" value="Unassembled WGS sequence"/>
</dbReference>
<sequence>MEPVTKALREMVLVSGLSSNVSLDAKRKDKVAVSSQHLAFENIILLLTHHGRYHEAGVVHGNMLDAGFIPSPATNADMLVIALAADPSDERAIHTELAECFKRSIFADQDLPPLISLMKRLGHPPSVIIPVVGIYLAVKTQDPSYRPTQGLISDFVELQMQAGMEQEARITLRQYHGRTLDASLENQAELLSSLTGHDENDAEADTRLVRAGLRLATQRDDPDAGVDVHILNAILHRQIAHERWELAFALYGVLVELGARTPVRPDGETFQAVFYATTLLYKPVVATRNAARKQELAQRVPENAVPPWRVFQDMMRWQFNKAYERPDSSAALAQASLVSALRALLATEDYAGTWVALRQFAERGLAVPPQAYLYVVRHLTKQIRNSVAATHAEVSSYAAAVERGTVQPRERDPISRWYAHLIGEDSTLDLADDAAVAARLLARGQEPIEELADPPSTSEQDAAAPILPTYAHMTLKKVLPPRTFLPPTPLENLMRRAVLLSAPKAKRWEYDGRPEQARAMVQEKLDEAWRAMVPEGLEYWTWRQDWRRVVPARHRRRR</sequence>
<dbReference type="AlphaFoldDB" id="D8QLD5"/>
<dbReference type="VEuPathDB" id="FungiDB:SCHCODRAFT_02645617"/>
<name>D8QLD5_SCHCM</name>
<dbReference type="OMA" id="MHIVKLA"/>
<keyword evidence="2" id="KW-1185">Reference proteome</keyword>
<evidence type="ECO:0000313" key="2">
    <source>
        <dbReference type="Proteomes" id="UP000007431"/>
    </source>
</evidence>
<reference evidence="1 2" key="1">
    <citation type="journal article" date="2010" name="Nat. Biotechnol.">
        <title>Genome sequence of the model mushroom Schizophyllum commune.</title>
        <authorList>
            <person name="Ohm R.A."/>
            <person name="de Jong J.F."/>
            <person name="Lugones L.G."/>
            <person name="Aerts A."/>
            <person name="Kothe E."/>
            <person name="Stajich J.E."/>
            <person name="de Vries R.P."/>
            <person name="Record E."/>
            <person name="Levasseur A."/>
            <person name="Baker S.E."/>
            <person name="Bartholomew K.A."/>
            <person name="Coutinho P.M."/>
            <person name="Erdmann S."/>
            <person name="Fowler T.J."/>
            <person name="Gathman A.C."/>
            <person name="Lombard V."/>
            <person name="Henrissat B."/>
            <person name="Knabe N."/>
            <person name="Kuees U."/>
            <person name="Lilly W.W."/>
            <person name="Lindquist E."/>
            <person name="Lucas S."/>
            <person name="Magnuson J.K."/>
            <person name="Piumi F."/>
            <person name="Raudaskoski M."/>
            <person name="Salamov A."/>
            <person name="Schmutz J."/>
            <person name="Schwarze F.W.M.R."/>
            <person name="vanKuyk P.A."/>
            <person name="Horton J.S."/>
            <person name="Grigoriev I.V."/>
            <person name="Woesten H.A.B."/>
        </authorList>
    </citation>
    <scope>NUCLEOTIDE SEQUENCE [LARGE SCALE GENOMIC DNA]</scope>
    <source>
        <strain evidence="2">H4-8 / FGSC 9210</strain>
    </source>
</reference>
<dbReference type="InParanoid" id="D8QLD5"/>
<dbReference type="KEGG" id="scm:SCHCO_02645617"/>
<dbReference type="eggNOG" id="ENOG502RCBW">
    <property type="taxonomic scope" value="Eukaryota"/>
</dbReference>
<dbReference type="GeneID" id="9596587"/>
<evidence type="ECO:0000313" key="1">
    <source>
        <dbReference type="EMBL" id="EFI91330.1"/>
    </source>
</evidence>
<organism evidence="2">
    <name type="scientific">Schizophyllum commune (strain H4-8 / FGSC 9210)</name>
    <name type="common">Split gill fungus</name>
    <dbReference type="NCBI Taxonomy" id="578458"/>
    <lineage>
        <taxon>Eukaryota</taxon>
        <taxon>Fungi</taxon>
        <taxon>Dikarya</taxon>
        <taxon>Basidiomycota</taxon>
        <taxon>Agaricomycotina</taxon>
        <taxon>Agaricomycetes</taxon>
        <taxon>Agaricomycetidae</taxon>
        <taxon>Agaricales</taxon>
        <taxon>Schizophyllaceae</taxon>
        <taxon>Schizophyllum</taxon>
    </lineage>
</organism>
<dbReference type="OrthoDB" id="185373at2759"/>
<proteinExistence type="predicted"/>
<dbReference type="EMBL" id="GL377318">
    <property type="protein sequence ID" value="EFI91330.1"/>
    <property type="molecule type" value="Genomic_DNA"/>
</dbReference>
<dbReference type="RefSeq" id="XP_003026233.1">
    <property type="nucleotide sequence ID" value="XM_003026187.1"/>
</dbReference>